<accession>A0A6J7PC80</accession>
<gene>
    <name evidence="1" type="ORF">UFOPK3914_02204</name>
</gene>
<dbReference type="AlphaFoldDB" id="A0A6J7PC80"/>
<dbReference type="EMBL" id="CAFBOG010000330">
    <property type="protein sequence ID" value="CAB5002105.1"/>
    <property type="molecule type" value="Genomic_DNA"/>
</dbReference>
<organism evidence="1">
    <name type="scientific">freshwater metagenome</name>
    <dbReference type="NCBI Taxonomy" id="449393"/>
    <lineage>
        <taxon>unclassified sequences</taxon>
        <taxon>metagenomes</taxon>
        <taxon>ecological metagenomes</taxon>
    </lineage>
</organism>
<name>A0A6J7PC80_9ZZZZ</name>
<sequence>MGIFSRGVEIETVHRNVELFDSVKALNQLGGPAPAVRIKIKNEHSLGTGSKSCTSCDYQTVNGAIPLAVLIPCVMQTARERAGIAGGYIVVSPTSEGFEGCIAKTASGGRYCCKQPLVPADAIRDSKIEW</sequence>
<protein>
    <submittedName>
        <fullName evidence="1">Unannotated protein</fullName>
    </submittedName>
</protein>
<proteinExistence type="predicted"/>
<reference evidence="1" key="1">
    <citation type="submission" date="2020-05" db="EMBL/GenBank/DDBJ databases">
        <authorList>
            <person name="Chiriac C."/>
            <person name="Salcher M."/>
            <person name="Ghai R."/>
            <person name="Kavagutti S V."/>
        </authorList>
    </citation>
    <scope>NUCLEOTIDE SEQUENCE</scope>
</reference>
<evidence type="ECO:0000313" key="1">
    <source>
        <dbReference type="EMBL" id="CAB5002105.1"/>
    </source>
</evidence>